<evidence type="ECO:0000256" key="1">
    <source>
        <dbReference type="ARBA" id="ARBA00001576"/>
    </source>
</evidence>
<evidence type="ECO:0000313" key="8">
    <source>
        <dbReference type="EMBL" id="RPA80392.1"/>
    </source>
</evidence>
<dbReference type="InterPro" id="IPR008928">
    <property type="entry name" value="6-hairpin_glycosidase_sf"/>
</dbReference>
<evidence type="ECO:0000256" key="5">
    <source>
        <dbReference type="RuleBase" id="RU361180"/>
    </source>
</evidence>
<dbReference type="Pfam" id="PF01204">
    <property type="entry name" value="Trehalase"/>
    <property type="match status" value="1"/>
</dbReference>
<dbReference type="PANTHER" id="PTHR23403:SF6">
    <property type="entry name" value="CYTOSOLIC NEUTRAL TREHALASE-RELATED"/>
    <property type="match status" value="1"/>
</dbReference>
<keyword evidence="9" id="KW-1185">Reference proteome</keyword>
<keyword evidence="4 5" id="KW-0326">Glycosidase</keyword>
<dbReference type="GO" id="GO:0005509">
    <property type="term" value="F:calcium ion binding"/>
    <property type="evidence" value="ECO:0007669"/>
    <property type="project" value="InterPro"/>
</dbReference>
<proteinExistence type="inferred from homology"/>
<dbReference type="GO" id="GO:0005993">
    <property type="term" value="P:trehalose catabolic process"/>
    <property type="evidence" value="ECO:0007669"/>
    <property type="project" value="InterPro"/>
</dbReference>
<keyword evidence="3 5" id="KW-0378">Hydrolase</keyword>
<dbReference type="GO" id="GO:0004555">
    <property type="term" value="F:alpha,alpha-trehalase activity"/>
    <property type="evidence" value="ECO:0007669"/>
    <property type="project" value="UniProtKB-EC"/>
</dbReference>
<dbReference type="EMBL" id="ML119688">
    <property type="protein sequence ID" value="RPA80392.1"/>
    <property type="molecule type" value="Genomic_DNA"/>
</dbReference>
<dbReference type="GO" id="GO:0005737">
    <property type="term" value="C:cytoplasm"/>
    <property type="evidence" value="ECO:0007669"/>
    <property type="project" value="InterPro"/>
</dbReference>
<dbReference type="AlphaFoldDB" id="A0A3N4I2R4"/>
<dbReference type="PROSITE" id="PS00928">
    <property type="entry name" value="TREHALASE_2"/>
    <property type="match status" value="1"/>
</dbReference>
<dbReference type="OrthoDB" id="3542292at2759"/>
<dbReference type="PANTHER" id="PTHR23403">
    <property type="entry name" value="TREHALASE"/>
    <property type="match status" value="1"/>
</dbReference>
<dbReference type="PROSITE" id="PS00927">
    <property type="entry name" value="TREHALASE_1"/>
    <property type="match status" value="1"/>
</dbReference>
<dbReference type="PRINTS" id="PR00744">
    <property type="entry name" value="GLHYDRLASE37"/>
</dbReference>
<dbReference type="InterPro" id="IPR011120">
    <property type="entry name" value="Trehalase_Ca-bd"/>
</dbReference>
<sequence>MSTNNQETTRPKEAPTVIAGPGAVTKFLQAVTPQGQASVQIRTPLDMERGNPFDADYYTEKRHNFQLQRGRSLSIVNDRHEESKTRPFLEGMPALRRRLSHDEFTNTARTFRVAVDSTLRALEEAEDTDKNGQITLEDSGPKSIVLGTAASHGFNGFNIRGTYLISNLYQELTIAKAQGRTIIFLDEERINENPVSRLSRLIHQMFWPGLTRTLDASSIHVAARDPKAERFADPRPRVYVPATCKEQIRYYTNLQLTVKDLDVCILPEDITPEYVFSINDKPGILALDMQELDVAGNGNYTIHGLPFVVPGGRFNELYGWDSYFMALGLLQHDTTVHLAYSMVVNFIFEIQHYGKILNANRSYYLSRSQPPFLTDMAIQTYHKMSNDPNALNFLRDAILAAIKEYFNVWMALPRLDKATGLSRYRPDGIGIPPETEASHFDSIMKPYAEKHGVSLEQFQDDYNFGRIKEPELDEYFLHDRAVRESGHDTTYRLDGVCADLATIDLQSLLYKYEVDIAKVIREKFNDRLVVPKHFRWKGMGPNDEVQSSTAWDRRARRRKAAVDKLLWDQERGLYMDYNTKLKKRHEYESATTFWPLWAGMASPMQAAILVEKALPLFEKPGGLVSGTERSRGEVGLDRPNRQWDFPYGWAPHQMLAWKGLKDYGYEKECQRLCLRWLSMMLKSFIYYHGIVVEKYDVLGRIDPHRVDAEYGNQGADIRGAATEGFGWVNASFQVGLGYLTTHMRRCLATQMEPDKYFAAIDREEYWDDGAIEDSEPGTPDSQAIESPLSERSCYF</sequence>
<evidence type="ECO:0000256" key="2">
    <source>
        <dbReference type="ARBA" id="ARBA00005615"/>
    </source>
</evidence>
<accession>A0A3N4I2R4</accession>
<dbReference type="InterPro" id="IPR018232">
    <property type="entry name" value="Glyco_hydro_37_CS"/>
</dbReference>
<reference evidence="8 9" key="1">
    <citation type="journal article" date="2018" name="Nat. Ecol. Evol.">
        <title>Pezizomycetes genomes reveal the molecular basis of ectomycorrhizal truffle lifestyle.</title>
        <authorList>
            <person name="Murat C."/>
            <person name="Payen T."/>
            <person name="Noel B."/>
            <person name="Kuo A."/>
            <person name="Morin E."/>
            <person name="Chen J."/>
            <person name="Kohler A."/>
            <person name="Krizsan K."/>
            <person name="Balestrini R."/>
            <person name="Da Silva C."/>
            <person name="Montanini B."/>
            <person name="Hainaut M."/>
            <person name="Levati E."/>
            <person name="Barry K.W."/>
            <person name="Belfiori B."/>
            <person name="Cichocki N."/>
            <person name="Clum A."/>
            <person name="Dockter R.B."/>
            <person name="Fauchery L."/>
            <person name="Guy J."/>
            <person name="Iotti M."/>
            <person name="Le Tacon F."/>
            <person name="Lindquist E.A."/>
            <person name="Lipzen A."/>
            <person name="Malagnac F."/>
            <person name="Mello A."/>
            <person name="Molinier V."/>
            <person name="Miyauchi S."/>
            <person name="Poulain J."/>
            <person name="Riccioni C."/>
            <person name="Rubini A."/>
            <person name="Sitrit Y."/>
            <person name="Splivallo R."/>
            <person name="Traeger S."/>
            <person name="Wang M."/>
            <person name="Zifcakova L."/>
            <person name="Wipf D."/>
            <person name="Zambonelli A."/>
            <person name="Paolocci F."/>
            <person name="Nowrousian M."/>
            <person name="Ottonello S."/>
            <person name="Baldrian P."/>
            <person name="Spatafora J.W."/>
            <person name="Henrissat B."/>
            <person name="Nagy L.G."/>
            <person name="Aury J.M."/>
            <person name="Wincker P."/>
            <person name="Grigoriev I.V."/>
            <person name="Bonfante P."/>
            <person name="Martin F.M."/>
        </authorList>
    </citation>
    <scope>NUCLEOTIDE SEQUENCE [LARGE SCALE GENOMIC DNA]</scope>
    <source>
        <strain evidence="8 9">RN42</strain>
    </source>
</reference>
<dbReference type="InterPro" id="IPR001661">
    <property type="entry name" value="Glyco_hydro_37"/>
</dbReference>
<organism evidence="8 9">
    <name type="scientific">Ascobolus immersus RN42</name>
    <dbReference type="NCBI Taxonomy" id="1160509"/>
    <lineage>
        <taxon>Eukaryota</taxon>
        <taxon>Fungi</taxon>
        <taxon>Dikarya</taxon>
        <taxon>Ascomycota</taxon>
        <taxon>Pezizomycotina</taxon>
        <taxon>Pezizomycetes</taxon>
        <taxon>Pezizales</taxon>
        <taxon>Ascobolaceae</taxon>
        <taxon>Ascobolus</taxon>
    </lineage>
</organism>
<evidence type="ECO:0000256" key="3">
    <source>
        <dbReference type="ARBA" id="ARBA00022801"/>
    </source>
</evidence>
<feature type="domain" description="Neutral trehalase Ca2+ binding" evidence="7">
    <location>
        <begin position="119"/>
        <end position="148"/>
    </location>
</feature>
<comment type="similarity">
    <text evidence="2 5">Belongs to the glycosyl hydrolase 37 family.</text>
</comment>
<dbReference type="Gene3D" id="1.50.10.10">
    <property type="match status" value="1"/>
</dbReference>
<feature type="region of interest" description="Disordered" evidence="6">
    <location>
        <begin position="769"/>
        <end position="795"/>
    </location>
</feature>
<dbReference type="SUPFAM" id="SSF48208">
    <property type="entry name" value="Six-hairpin glycosidases"/>
    <property type="match status" value="1"/>
</dbReference>
<name>A0A3N4I2R4_ASCIM</name>
<evidence type="ECO:0000256" key="4">
    <source>
        <dbReference type="ARBA" id="ARBA00023295"/>
    </source>
</evidence>
<protein>
    <recommendedName>
        <fullName evidence="5">Trehalase</fullName>
        <ecNumber evidence="5">3.2.1.28</ecNumber>
    </recommendedName>
    <alternativeName>
        <fullName evidence="5">Alpha-trehalose glucohydrolase</fullName>
    </alternativeName>
</protein>
<evidence type="ECO:0000259" key="7">
    <source>
        <dbReference type="Pfam" id="PF07492"/>
    </source>
</evidence>
<evidence type="ECO:0000256" key="6">
    <source>
        <dbReference type="SAM" id="MobiDB-lite"/>
    </source>
</evidence>
<evidence type="ECO:0000313" key="9">
    <source>
        <dbReference type="Proteomes" id="UP000275078"/>
    </source>
</evidence>
<dbReference type="InterPro" id="IPR012341">
    <property type="entry name" value="6hp_glycosidase-like_sf"/>
</dbReference>
<comment type="catalytic activity">
    <reaction evidence="1 5">
        <text>alpha,alpha-trehalose + H2O = alpha-D-glucose + beta-D-glucose</text>
        <dbReference type="Rhea" id="RHEA:32675"/>
        <dbReference type="ChEBI" id="CHEBI:15377"/>
        <dbReference type="ChEBI" id="CHEBI:15903"/>
        <dbReference type="ChEBI" id="CHEBI:16551"/>
        <dbReference type="ChEBI" id="CHEBI:17925"/>
        <dbReference type="EC" id="3.2.1.28"/>
    </reaction>
</comment>
<dbReference type="Proteomes" id="UP000275078">
    <property type="component" value="Unassembled WGS sequence"/>
</dbReference>
<gene>
    <name evidence="8" type="ORF">BJ508DRAFT_327299</name>
</gene>
<dbReference type="EC" id="3.2.1.28" evidence="5"/>
<dbReference type="Pfam" id="PF07492">
    <property type="entry name" value="Trehalase_Ca-bi"/>
    <property type="match status" value="1"/>
</dbReference>
<dbReference type="STRING" id="1160509.A0A3N4I2R4"/>